<dbReference type="FunFam" id="3.30.70.330:FF:000329">
    <property type="entry name" value="splicing factor U2AF-associated protein 2"/>
    <property type="match status" value="1"/>
</dbReference>
<dbReference type="InterPro" id="IPR012677">
    <property type="entry name" value="Nucleotide-bd_a/b_plait_sf"/>
</dbReference>
<reference evidence="10 11" key="1">
    <citation type="journal article" date="2015" name="Genome Biol. Evol.">
        <title>Phylogenomic analyses indicate that early fungi evolved digesting cell walls of algal ancestors of land plants.</title>
        <authorList>
            <person name="Chang Y."/>
            <person name="Wang S."/>
            <person name="Sekimoto S."/>
            <person name="Aerts A.L."/>
            <person name="Choi C."/>
            <person name="Clum A."/>
            <person name="LaButti K.M."/>
            <person name="Lindquist E.A."/>
            <person name="Yee Ngan C."/>
            <person name="Ohm R.A."/>
            <person name="Salamov A.A."/>
            <person name="Grigoriev I.V."/>
            <person name="Spatafora J.W."/>
            <person name="Berbee M.L."/>
        </authorList>
    </citation>
    <scope>NUCLEOTIDE SEQUENCE [LARGE SCALE GENOMIC DNA]</scope>
    <source>
        <strain evidence="10 11">NRRL 28638</strain>
    </source>
</reference>
<gene>
    <name evidence="10" type="ORF">CONCODRAFT_70789</name>
</gene>
<keyword evidence="3" id="KW-0677">Repeat</keyword>
<dbReference type="SUPFAM" id="SSF54928">
    <property type="entry name" value="RNA-binding domain, RBD"/>
    <property type="match status" value="2"/>
</dbReference>
<evidence type="ECO:0000259" key="9">
    <source>
        <dbReference type="PROSITE" id="PS50102"/>
    </source>
</evidence>
<proteinExistence type="inferred from homology"/>
<dbReference type="Proteomes" id="UP000070444">
    <property type="component" value="Unassembled WGS sequence"/>
</dbReference>
<sequence length="366" mass="42744">MSDKENSPKINKPTAPNNQVVQFDDEYEFWFYIDKSDKLVYRYDDKLKAWFPQLDNKLETTQQSIYGGDNDDNDQVLSVKEKRAQFKAKQKEKQEQEKLDLQQKQNTSIYVTGLPKDVEEIELKETFEKYGLIMEDLITEKPRIKIYKNEAGECKGDALITYFKHESVPLAITLLDESPLRPGDSLLMRITQAEFSKKSSRENDEEGNNDSSKRPKLDQKVIKKKLHNMEKKLGWHEAELSSKLERFEKIVCLRNMFRPSDIDKDPTLLIDLKEDIRSECEKLGEVTNVVLYDKSEEGAVTIRYKDNISAQACIKLMNGRNFDGRRVVAELYDGTKYDRSGKHGANSDDEEERLKQYEHWLENDNE</sequence>
<dbReference type="Gene3D" id="3.30.70.330">
    <property type="match status" value="2"/>
</dbReference>
<evidence type="ECO:0000256" key="8">
    <source>
        <dbReference type="SAM" id="MobiDB-lite"/>
    </source>
</evidence>
<dbReference type="InterPro" id="IPR034392">
    <property type="entry name" value="TatSF1-like_RRM1"/>
</dbReference>
<evidence type="ECO:0000313" key="11">
    <source>
        <dbReference type="Proteomes" id="UP000070444"/>
    </source>
</evidence>
<dbReference type="STRING" id="796925.A0A137P5P2"/>
<dbReference type="AlphaFoldDB" id="A0A137P5P2"/>
<keyword evidence="4 6" id="KW-0694">RNA-binding</keyword>
<dbReference type="PANTHER" id="PTHR15608:SF0">
    <property type="entry name" value="HIV TAT-SPECIFIC FACTOR 1"/>
    <property type="match status" value="1"/>
</dbReference>
<dbReference type="GO" id="GO:0005686">
    <property type="term" value="C:U2 snRNP"/>
    <property type="evidence" value="ECO:0007669"/>
    <property type="project" value="EnsemblFungi"/>
</dbReference>
<keyword evidence="7" id="KW-0175">Coiled coil</keyword>
<dbReference type="CDD" id="cd12281">
    <property type="entry name" value="RRM1_TatSF1_like"/>
    <property type="match status" value="1"/>
</dbReference>
<dbReference type="InterPro" id="IPR035979">
    <property type="entry name" value="RBD_domain_sf"/>
</dbReference>
<name>A0A137P5P2_CONC2</name>
<evidence type="ECO:0000256" key="5">
    <source>
        <dbReference type="ARBA" id="ARBA00023187"/>
    </source>
</evidence>
<dbReference type="EMBL" id="KQ964506">
    <property type="protein sequence ID" value="KXN70326.1"/>
    <property type="molecule type" value="Genomic_DNA"/>
</dbReference>
<dbReference type="OMA" id="IVISKPM"/>
<comment type="similarity">
    <text evidence="1">Belongs to the HTATSF1 family.</text>
</comment>
<accession>A0A137P5P2</accession>
<feature type="coiled-coil region" evidence="7">
    <location>
        <begin position="79"/>
        <end position="107"/>
    </location>
</feature>
<dbReference type="CDD" id="cd12285">
    <property type="entry name" value="RRM3_RBM39_like"/>
    <property type="match status" value="1"/>
</dbReference>
<dbReference type="PANTHER" id="PTHR15608">
    <property type="entry name" value="SPLICING FACTOR U2AF-ASSOCIATED PROTEIN 2"/>
    <property type="match status" value="1"/>
</dbReference>
<keyword evidence="5" id="KW-0508">mRNA splicing</keyword>
<dbReference type="OrthoDB" id="10258585at2759"/>
<dbReference type="GO" id="GO:0005684">
    <property type="term" value="C:U2-type spliceosomal complex"/>
    <property type="evidence" value="ECO:0007669"/>
    <property type="project" value="EnsemblFungi"/>
</dbReference>
<evidence type="ECO:0000256" key="7">
    <source>
        <dbReference type="SAM" id="Coils"/>
    </source>
</evidence>
<dbReference type="PROSITE" id="PS50102">
    <property type="entry name" value="RRM"/>
    <property type="match status" value="1"/>
</dbReference>
<dbReference type="GO" id="GO:0000398">
    <property type="term" value="P:mRNA splicing, via spliceosome"/>
    <property type="evidence" value="ECO:0007669"/>
    <property type="project" value="InterPro"/>
</dbReference>
<evidence type="ECO:0000256" key="1">
    <source>
        <dbReference type="ARBA" id="ARBA00007747"/>
    </source>
</evidence>
<dbReference type="SMART" id="SM00360">
    <property type="entry name" value="RRM"/>
    <property type="match status" value="2"/>
</dbReference>
<keyword evidence="2" id="KW-0507">mRNA processing</keyword>
<evidence type="ECO:0000313" key="10">
    <source>
        <dbReference type="EMBL" id="KXN70326.1"/>
    </source>
</evidence>
<evidence type="ECO:0000256" key="3">
    <source>
        <dbReference type="ARBA" id="ARBA00022737"/>
    </source>
</evidence>
<dbReference type="FunFam" id="3.30.70.330:FF:000105">
    <property type="entry name" value="HIV Tat-specific factor 1 homolog"/>
    <property type="match status" value="1"/>
</dbReference>
<evidence type="ECO:0000256" key="6">
    <source>
        <dbReference type="PROSITE-ProRule" id="PRU00176"/>
    </source>
</evidence>
<dbReference type="InterPro" id="IPR000504">
    <property type="entry name" value="RRM_dom"/>
</dbReference>
<dbReference type="Pfam" id="PF00076">
    <property type="entry name" value="RRM_1"/>
    <property type="match status" value="2"/>
</dbReference>
<feature type="domain" description="RRM" evidence="9">
    <location>
        <begin position="107"/>
        <end position="193"/>
    </location>
</feature>
<evidence type="ECO:0000256" key="4">
    <source>
        <dbReference type="ARBA" id="ARBA00022884"/>
    </source>
</evidence>
<organism evidence="10 11">
    <name type="scientific">Conidiobolus coronatus (strain ATCC 28846 / CBS 209.66 / NRRL 28638)</name>
    <name type="common">Delacroixia coronata</name>
    <dbReference type="NCBI Taxonomy" id="796925"/>
    <lineage>
        <taxon>Eukaryota</taxon>
        <taxon>Fungi</taxon>
        <taxon>Fungi incertae sedis</taxon>
        <taxon>Zoopagomycota</taxon>
        <taxon>Entomophthoromycotina</taxon>
        <taxon>Entomophthoromycetes</taxon>
        <taxon>Entomophthorales</taxon>
        <taxon>Ancylistaceae</taxon>
        <taxon>Conidiobolus</taxon>
    </lineage>
</organism>
<keyword evidence="11" id="KW-1185">Reference proteome</keyword>
<protein>
    <recommendedName>
        <fullName evidence="9">RRM domain-containing protein</fullName>
    </recommendedName>
</protein>
<dbReference type="InterPro" id="IPR034393">
    <property type="entry name" value="TatSF1-like"/>
</dbReference>
<evidence type="ECO:0000256" key="2">
    <source>
        <dbReference type="ARBA" id="ARBA00022664"/>
    </source>
</evidence>
<feature type="region of interest" description="Disordered" evidence="8">
    <location>
        <begin position="197"/>
        <end position="219"/>
    </location>
</feature>
<dbReference type="GO" id="GO:0003723">
    <property type="term" value="F:RNA binding"/>
    <property type="evidence" value="ECO:0007669"/>
    <property type="project" value="UniProtKB-UniRule"/>
</dbReference>